<dbReference type="GO" id="GO:0072330">
    <property type="term" value="P:monocarboxylic acid biosynthetic process"/>
    <property type="evidence" value="ECO:0007669"/>
    <property type="project" value="UniProtKB-ARBA"/>
</dbReference>
<dbReference type="SUPFAM" id="SSF47336">
    <property type="entry name" value="ACP-like"/>
    <property type="match status" value="1"/>
</dbReference>
<dbReference type="GO" id="GO:0008610">
    <property type="term" value="P:lipid biosynthetic process"/>
    <property type="evidence" value="ECO:0007669"/>
    <property type="project" value="UniProtKB-ARBA"/>
</dbReference>
<evidence type="ECO:0000256" key="2">
    <source>
        <dbReference type="ARBA" id="ARBA00022450"/>
    </source>
</evidence>
<dbReference type="CDD" id="cd19531">
    <property type="entry name" value="LCL_NRPS-like"/>
    <property type="match status" value="1"/>
</dbReference>
<dbReference type="InterPro" id="IPR001242">
    <property type="entry name" value="Condensation_dom"/>
</dbReference>
<comment type="cofactor">
    <cofactor evidence="1">
        <name>pantetheine 4'-phosphate</name>
        <dbReference type="ChEBI" id="CHEBI:47942"/>
    </cofactor>
</comment>
<evidence type="ECO:0000256" key="1">
    <source>
        <dbReference type="ARBA" id="ARBA00001957"/>
    </source>
</evidence>
<dbReference type="SMART" id="SM00823">
    <property type="entry name" value="PKS_PP"/>
    <property type="match status" value="1"/>
</dbReference>
<dbReference type="InterPro" id="IPR009081">
    <property type="entry name" value="PP-bd_ACP"/>
</dbReference>
<dbReference type="InterPro" id="IPR029058">
    <property type="entry name" value="AB_hydrolase_fold"/>
</dbReference>
<keyword evidence="2" id="KW-0596">Phosphopantetheine</keyword>
<dbReference type="PANTHER" id="PTHR45527">
    <property type="entry name" value="NONRIBOSOMAL PEPTIDE SYNTHETASE"/>
    <property type="match status" value="1"/>
</dbReference>
<proteinExistence type="predicted"/>
<name>A0A6B3NJF6_9CYAN</name>
<dbReference type="Gene3D" id="3.30.559.10">
    <property type="entry name" value="Chloramphenicol acetyltransferase-like domain"/>
    <property type="match status" value="1"/>
</dbReference>
<comment type="caution">
    <text evidence="6">The sequence shown here is derived from an EMBL/GenBank/DDBJ whole genome shotgun (WGS) entry which is preliminary data.</text>
</comment>
<evidence type="ECO:0000313" key="6">
    <source>
        <dbReference type="EMBL" id="NER29338.1"/>
    </source>
</evidence>
<dbReference type="InterPro" id="IPR001031">
    <property type="entry name" value="Thioesterase"/>
</dbReference>
<dbReference type="InterPro" id="IPR023213">
    <property type="entry name" value="CAT-like_dom_sf"/>
</dbReference>
<dbReference type="AlphaFoldDB" id="A0A6B3NJF6"/>
<dbReference type="Pfam" id="PF00550">
    <property type="entry name" value="PP-binding"/>
    <property type="match status" value="1"/>
</dbReference>
<dbReference type="PANTHER" id="PTHR45527:SF1">
    <property type="entry name" value="FATTY ACID SYNTHASE"/>
    <property type="match status" value="1"/>
</dbReference>
<feature type="region of interest" description="Disordered" evidence="4">
    <location>
        <begin position="1"/>
        <end position="37"/>
    </location>
</feature>
<dbReference type="InterPro" id="IPR036736">
    <property type="entry name" value="ACP-like_sf"/>
</dbReference>
<dbReference type="EMBL" id="JAAHFQ010000351">
    <property type="protein sequence ID" value="NER29338.1"/>
    <property type="molecule type" value="Genomic_DNA"/>
</dbReference>
<evidence type="ECO:0000256" key="3">
    <source>
        <dbReference type="ARBA" id="ARBA00022553"/>
    </source>
</evidence>
<dbReference type="GO" id="GO:0031177">
    <property type="term" value="F:phosphopantetheine binding"/>
    <property type="evidence" value="ECO:0007669"/>
    <property type="project" value="InterPro"/>
</dbReference>
<dbReference type="SUPFAM" id="SSF53474">
    <property type="entry name" value="alpha/beta-Hydrolases"/>
    <property type="match status" value="1"/>
</dbReference>
<feature type="compositionally biased region" description="Polar residues" evidence="4">
    <location>
        <begin position="18"/>
        <end position="37"/>
    </location>
</feature>
<dbReference type="PROSITE" id="PS50075">
    <property type="entry name" value="CARRIER"/>
    <property type="match status" value="1"/>
</dbReference>
<dbReference type="FunFam" id="3.30.559.10:FF:000012">
    <property type="entry name" value="Non-ribosomal peptide synthetase"/>
    <property type="match status" value="1"/>
</dbReference>
<dbReference type="Pfam" id="PF00975">
    <property type="entry name" value="Thioesterase"/>
    <property type="match status" value="1"/>
</dbReference>
<dbReference type="Gene3D" id="3.30.559.30">
    <property type="entry name" value="Nonribosomal peptide synthetase, condensation domain"/>
    <property type="match status" value="1"/>
</dbReference>
<accession>A0A6B3NJF6</accession>
<keyword evidence="3" id="KW-0597">Phosphoprotein</keyword>
<dbReference type="Pfam" id="PF00668">
    <property type="entry name" value="Condensation"/>
    <property type="match status" value="1"/>
</dbReference>
<organism evidence="6">
    <name type="scientific">Symploca sp. SIO1C4</name>
    <dbReference type="NCBI Taxonomy" id="2607765"/>
    <lineage>
        <taxon>Bacteria</taxon>
        <taxon>Bacillati</taxon>
        <taxon>Cyanobacteriota</taxon>
        <taxon>Cyanophyceae</taxon>
        <taxon>Coleofasciculales</taxon>
        <taxon>Coleofasciculaceae</taxon>
        <taxon>Symploca</taxon>
    </lineage>
</organism>
<protein>
    <recommendedName>
        <fullName evidence="5">Carrier domain-containing protein</fullName>
    </recommendedName>
</protein>
<dbReference type="GO" id="GO:0005829">
    <property type="term" value="C:cytosol"/>
    <property type="evidence" value="ECO:0007669"/>
    <property type="project" value="TreeGrafter"/>
</dbReference>
<sequence>MNPPQPKDSSVLEDKLSDNSQSNNPAKTIPKTGTKSETASAELWESIKTIIGLQNQAPPLVTVSREGNLPLSFPQERLWFLEQLESANSSYNIPFTFRLKGVLNISALEQSLNEILRRHQALRTNFSSVEGKPVQVIASTVNLTLSVVDLQDLPTQERENKAMQLATESAQQPFELTKEPLFRASLLKLTEQEHILLLNIHHIVFDGWSEGVLFKELATLYEAFTNNKPSPLPELPIQYPDFAPWQRQWLQGEFLEALLSYWKQQLGGKVSELQLPTDHPQPVSPTRVSACQKFVLSKELTQSIKTLSRQEGATLFATLLAAFKILLHRYTEQDNLFVCSPIANRNRKELRGLVGYFVNLLILRTDFSGNPSFKKLLAQVRQGASGAYAHQDLPLQQLVNHLNLGKVPLSQVMFVLQNTPQQVPNLPGLEVDIVDIDNGMADFDLSLSMVEEAGELIGTFKYNTDLFEEKTISQMRQHFQTVLEQVVANPEQPLSLLLPLSESEQQQLQAMRLNSASKSASEQALEREKNFVAPRDATETQLTKLWEEVLDIRPIGIKDNFFELGGYSLVAVRLIAEIEKAFNKNITLPTIFQAPTVEELAKILTQEESSTSGFSLVPVQPKGSKPPLFAIHYLGTNMRWYRPLSVHLGLDQPIYGLVDKLAIENLLDEQKAMPSLKVEEIAAYYIQEMRTVQPEGPYFMSGISFGGAIAFEMAQQLHAQGQKVGLLALFDTLGPDGSSKISTPRQGVSSHLKNLLTLPPQAKIKYLQEQVRNKSIWLINRVKDRFKKPYQRFTIAWRKLTCSFYLAMGRPLPQELLDFRASAANNQARIDYVPKVYPGRVTMFRALDSYLAPGNPDMGWGKLAGGGLDIHYVPGGHSSMYNEPHVQVLAEKLKACLEQGVGS</sequence>
<dbReference type="FunFam" id="1.10.1200.10:FF:000016">
    <property type="entry name" value="Non-ribosomal peptide synthase"/>
    <property type="match status" value="1"/>
</dbReference>
<dbReference type="Gene3D" id="3.40.50.1820">
    <property type="entry name" value="alpha/beta hydrolase"/>
    <property type="match status" value="1"/>
</dbReference>
<dbReference type="SUPFAM" id="SSF52777">
    <property type="entry name" value="CoA-dependent acyltransferases"/>
    <property type="match status" value="2"/>
</dbReference>
<dbReference type="Gene3D" id="1.10.1200.10">
    <property type="entry name" value="ACP-like"/>
    <property type="match status" value="1"/>
</dbReference>
<evidence type="ECO:0000256" key="4">
    <source>
        <dbReference type="SAM" id="MobiDB-lite"/>
    </source>
</evidence>
<dbReference type="InterPro" id="IPR020806">
    <property type="entry name" value="PKS_PP-bd"/>
</dbReference>
<dbReference type="GO" id="GO:0044550">
    <property type="term" value="P:secondary metabolite biosynthetic process"/>
    <property type="evidence" value="ECO:0007669"/>
    <property type="project" value="TreeGrafter"/>
</dbReference>
<dbReference type="GO" id="GO:0003824">
    <property type="term" value="F:catalytic activity"/>
    <property type="evidence" value="ECO:0007669"/>
    <property type="project" value="InterPro"/>
</dbReference>
<evidence type="ECO:0000259" key="5">
    <source>
        <dbReference type="PROSITE" id="PS50075"/>
    </source>
</evidence>
<reference evidence="6" key="1">
    <citation type="submission" date="2019-11" db="EMBL/GenBank/DDBJ databases">
        <title>Genomic insights into an expanded diversity of filamentous marine cyanobacteria reveals the extraordinary biosynthetic potential of Moorea and Okeania.</title>
        <authorList>
            <person name="Ferreira Leao T."/>
            <person name="Wang M."/>
            <person name="Moss N."/>
            <person name="Da Silva R."/>
            <person name="Sanders J."/>
            <person name="Nurk S."/>
            <person name="Gurevich A."/>
            <person name="Humphrey G."/>
            <person name="Reher R."/>
            <person name="Zhu Q."/>
            <person name="Belda-Ferre P."/>
            <person name="Glukhov E."/>
            <person name="Rex R."/>
            <person name="Dorrestein P.C."/>
            <person name="Knight R."/>
            <person name="Pevzner P."/>
            <person name="Gerwick W.H."/>
            <person name="Gerwick L."/>
        </authorList>
    </citation>
    <scope>NUCLEOTIDE SEQUENCE</scope>
    <source>
        <strain evidence="6">SIO1C4</strain>
    </source>
</reference>
<dbReference type="GO" id="GO:0043041">
    <property type="term" value="P:amino acid activation for nonribosomal peptide biosynthetic process"/>
    <property type="evidence" value="ECO:0007669"/>
    <property type="project" value="TreeGrafter"/>
</dbReference>
<feature type="domain" description="Carrier" evidence="5">
    <location>
        <begin position="533"/>
        <end position="608"/>
    </location>
</feature>
<gene>
    <name evidence="6" type="ORF">F6J89_17360</name>
</gene>